<keyword evidence="2" id="KW-0812">Transmembrane</keyword>
<keyword evidence="2" id="KW-1133">Transmembrane helix</keyword>
<dbReference type="Proteomes" id="UP000834106">
    <property type="component" value="Chromosome 5"/>
</dbReference>
<dbReference type="AlphaFoldDB" id="A0AAD2DRN0"/>
<gene>
    <name evidence="3" type="ORF">FPE_LOCUS8601</name>
</gene>
<feature type="transmembrane region" description="Helical" evidence="2">
    <location>
        <begin position="20"/>
        <end position="41"/>
    </location>
</feature>
<reference evidence="3" key="1">
    <citation type="submission" date="2023-05" db="EMBL/GenBank/DDBJ databases">
        <authorList>
            <person name="Huff M."/>
        </authorList>
    </citation>
    <scope>NUCLEOTIDE SEQUENCE</scope>
</reference>
<sequence>MDPQSKSKTAKSAYKNHSSLALFTPILSSVAILVLSQTRILHKFDFTNMVILPPSSYSTAPPKKLPSPNLKESLPSSTTSSTGPPKKRTSPNFKDFVKIYPSSPSSSPSSTTSPTAPLLGCSPQLSTPKMIKKPSKMRNWLRKIHCGIYTVLKVAWPGVKIGKSKVKNVSSYRLFRPFCGACLGMLNQIVVINPGISRVVAVPPAEGHPLSETTISRLAPSSLLQRCVRCIYHRMKQALVLIIPIFDHS</sequence>
<name>A0AAD2DRN0_9LAMI</name>
<dbReference type="EMBL" id="OU503040">
    <property type="protein sequence ID" value="CAI9761171.1"/>
    <property type="molecule type" value="Genomic_DNA"/>
</dbReference>
<feature type="compositionally biased region" description="Low complexity" evidence="1">
    <location>
        <begin position="101"/>
        <end position="115"/>
    </location>
</feature>
<evidence type="ECO:0000256" key="1">
    <source>
        <dbReference type="SAM" id="MobiDB-lite"/>
    </source>
</evidence>
<feature type="region of interest" description="Disordered" evidence="1">
    <location>
        <begin position="57"/>
        <end position="128"/>
    </location>
</feature>
<evidence type="ECO:0000313" key="3">
    <source>
        <dbReference type="EMBL" id="CAI9761171.1"/>
    </source>
</evidence>
<proteinExistence type="predicted"/>
<protein>
    <submittedName>
        <fullName evidence="3">Uncharacterized protein</fullName>
    </submittedName>
</protein>
<keyword evidence="2" id="KW-0472">Membrane</keyword>
<organism evidence="3 4">
    <name type="scientific">Fraxinus pennsylvanica</name>
    <dbReference type="NCBI Taxonomy" id="56036"/>
    <lineage>
        <taxon>Eukaryota</taxon>
        <taxon>Viridiplantae</taxon>
        <taxon>Streptophyta</taxon>
        <taxon>Embryophyta</taxon>
        <taxon>Tracheophyta</taxon>
        <taxon>Spermatophyta</taxon>
        <taxon>Magnoliopsida</taxon>
        <taxon>eudicotyledons</taxon>
        <taxon>Gunneridae</taxon>
        <taxon>Pentapetalae</taxon>
        <taxon>asterids</taxon>
        <taxon>lamiids</taxon>
        <taxon>Lamiales</taxon>
        <taxon>Oleaceae</taxon>
        <taxon>Oleeae</taxon>
        <taxon>Fraxinus</taxon>
    </lineage>
</organism>
<keyword evidence="4" id="KW-1185">Reference proteome</keyword>
<evidence type="ECO:0000256" key="2">
    <source>
        <dbReference type="SAM" id="Phobius"/>
    </source>
</evidence>
<evidence type="ECO:0000313" key="4">
    <source>
        <dbReference type="Proteomes" id="UP000834106"/>
    </source>
</evidence>
<feature type="compositionally biased region" description="Low complexity" evidence="1">
    <location>
        <begin position="73"/>
        <end position="84"/>
    </location>
</feature>
<accession>A0AAD2DRN0</accession>